<proteinExistence type="predicted"/>
<evidence type="ECO:0000313" key="2">
    <source>
        <dbReference type="Proteomes" id="UP000033636"/>
    </source>
</evidence>
<accession>A0ACC6UXZ9</accession>
<protein>
    <submittedName>
        <fullName evidence="1">Ribbon-helix-helix protein, CopG family</fullName>
    </submittedName>
</protein>
<reference evidence="1" key="1">
    <citation type="submission" date="2024-07" db="EMBL/GenBank/DDBJ databases">
        <title>Metagenome and Metagenome-Assembled Genomes of Archaea from a hot spring from the geothermal field of Los Azufres, Mexico.</title>
        <authorList>
            <person name="Marin-Paredes R."/>
            <person name="Martinez-Romero E."/>
            <person name="Servin-Garciduenas L.E."/>
        </authorList>
    </citation>
    <scope>NUCLEOTIDE SEQUENCE</scope>
</reference>
<gene>
    <name evidence="1" type="ORF">TU35_000320</name>
</gene>
<comment type="caution">
    <text evidence="1">The sequence shown here is derived from an EMBL/GenBank/DDBJ whole genome shotgun (WGS) entry which is preliminary data.</text>
</comment>
<evidence type="ECO:0000313" key="1">
    <source>
        <dbReference type="EMBL" id="MFB6489689.1"/>
    </source>
</evidence>
<dbReference type="EMBL" id="JZWT02000001">
    <property type="protein sequence ID" value="MFB6489689.1"/>
    <property type="molecule type" value="Genomic_DNA"/>
</dbReference>
<sequence length="168" mass="18936">MDVKQFDLSYEDLFKAPDKEGAIVSVRVHEKVKKVLEDLARREGLAGVSELVRYLIAGYLMGKYNIVRPEKRVLVEPIVLNISVERGADRGDGVDDLEAELAVQEVERAIEDAEDYLRKLQAGLVVKNPDYVAKLSKRVVRAAQRAKRLGLAEEYTKLLKLKSQLMAL</sequence>
<organism evidence="1 2">
    <name type="scientific">Thermoproteus sp. AZ2</name>
    <dbReference type="NCBI Taxonomy" id="1609232"/>
    <lineage>
        <taxon>Archaea</taxon>
        <taxon>Thermoproteota</taxon>
        <taxon>Thermoprotei</taxon>
        <taxon>Thermoproteales</taxon>
        <taxon>Thermoproteaceae</taxon>
        <taxon>Thermoproteus</taxon>
    </lineage>
</organism>
<name>A0ACC6UXZ9_9CREN</name>
<dbReference type="Proteomes" id="UP000033636">
    <property type="component" value="Unassembled WGS sequence"/>
</dbReference>